<reference evidence="1 2" key="1">
    <citation type="submission" date="2016-07" db="EMBL/GenBank/DDBJ databases">
        <title>Pervasive Adenine N6-methylation of Active Genes in Fungi.</title>
        <authorList>
            <consortium name="DOE Joint Genome Institute"/>
            <person name="Mondo S.J."/>
            <person name="Dannebaum R.O."/>
            <person name="Kuo R.C."/>
            <person name="Labutti K."/>
            <person name="Haridas S."/>
            <person name="Kuo A."/>
            <person name="Salamov A."/>
            <person name="Ahrendt S.R."/>
            <person name="Lipzen A."/>
            <person name="Sullivan W."/>
            <person name="Andreopoulos W.B."/>
            <person name="Clum A."/>
            <person name="Lindquist E."/>
            <person name="Daum C."/>
            <person name="Ramamoorthy G.K."/>
            <person name="Gryganskyi A."/>
            <person name="Culley D."/>
            <person name="Magnuson J.K."/>
            <person name="James T.Y."/>
            <person name="O'Malley M.A."/>
            <person name="Stajich J.E."/>
            <person name="Spatafora J.W."/>
            <person name="Visel A."/>
            <person name="Grigoriev I.V."/>
        </authorList>
    </citation>
    <scope>NUCLEOTIDE SEQUENCE [LARGE SCALE GENOMIC DNA]</scope>
    <source>
        <strain evidence="1 2">NRRL 2496</strain>
    </source>
</reference>
<evidence type="ECO:0000313" key="1">
    <source>
        <dbReference type="EMBL" id="ORY95726.1"/>
    </source>
</evidence>
<protein>
    <submittedName>
        <fullName evidence="1">Uncharacterized protein</fullName>
    </submittedName>
</protein>
<dbReference type="AlphaFoldDB" id="A0A1X2HAN0"/>
<evidence type="ECO:0000313" key="2">
    <source>
        <dbReference type="Proteomes" id="UP000242180"/>
    </source>
</evidence>
<dbReference type="Proteomes" id="UP000242180">
    <property type="component" value="Unassembled WGS sequence"/>
</dbReference>
<accession>A0A1X2HAN0</accession>
<proteinExistence type="predicted"/>
<gene>
    <name evidence="1" type="ORF">BCR43DRAFT_493497</name>
</gene>
<dbReference type="InParanoid" id="A0A1X2HAN0"/>
<comment type="caution">
    <text evidence="1">The sequence shown here is derived from an EMBL/GenBank/DDBJ whole genome shotgun (WGS) entry which is preliminary data.</text>
</comment>
<organism evidence="1 2">
    <name type="scientific">Syncephalastrum racemosum</name>
    <name type="common">Filamentous fungus</name>
    <dbReference type="NCBI Taxonomy" id="13706"/>
    <lineage>
        <taxon>Eukaryota</taxon>
        <taxon>Fungi</taxon>
        <taxon>Fungi incertae sedis</taxon>
        <taxon>Mucoromycota</taxon>
        <taxon>Mucoromycotina</taxon>
        <taxon>Mucoromycetes</taxon>
        <taxon>Mucorales</taxon>
        <taxon>Syncephalastraceae</taxon>
        <taxon>Syncephalastrum</taxon>
    </lineage>
</organism>
<dbReference type="EMBL" id="MCGN01000006">
    <property type="protein sequence ID" value="ORY95726.1"/>
    <property type="molecule type" value="Genomic_DNA"/>
</dbReference>
<sequence>MYPGRSRISDMWRTGLLLPQSLCFIWITWHNGPFIQSMPGISVRTARVMYIITVLFCPTYLGHSTRFPVHVSQ</sequence>
<name>A0A1X2HAN0_SYNRA</name>
<keyword evidence="2" id="KW-1185">Reference proteome</keyword>